<evidence type="ECO:0000256" key="1">
    <source>
        <dbReference type="SAM" id="SignalP"/>
    </source>
</evidence>
<organism evidence="2">
    <name type="scientific">Isometrus maculatus</name>
    <name type="common">Lesser brown scorpion</name>
    <name type="synonym">Scorpio maculatus</name>
    <dbReference type="NCBI Taxonomy" id="497827"/>
    <lineage>
        <taxon>Eukaryota</taxon>
        <taxon>Metazoa</taxon>
        <taxon>Ecdysozoa</taxon>
        <taxon>Arthropoda</taxon>
        <taxon>Chelicerata</taxon>
        <taxon>Arachnida</taxon>
        <taxon>Scorpiones</taxon>
        <taxon>Buthida</taxon>
        <taxon>Buthoidea</taxon>
        <taxon>Buthidae</taxon>
        <taxon>Isometrus</taxon>
    </lineage>
</organism>
<proteinExistence type="evidence at transcript level"/>
<sequence length="63" mass="7049">MVPKFIFCIAVLLFSSVIFASVEGNCSSETMWHCLRTMLSKCKRPSKPECKVINGDEKCQCSS</sequence>
<dbReference type="AlphaFoldDB" id="A0A0U1SPE7"/>
<reference evidence="2" key="1">
    <citation type="submission" date="2007-10" db="EMBL/GenBank/DDBJ databases">
        <title>Classification and functional annotation of ESTs from venom glands of Isometrus maculatus.</title>
        <authorList>
            <person name="Li W."/>
            <person name="Ma Y."/>
            <person name="Zhao R."/>
            <person name="Cao Z."/>
        </authorList>
    </citation>
    <scope>NUCLEOTIDE SEQUENCE</scope>
    <source>
        <tissue evidence="2">Venom gland</tissue>
    </source>
</reference>
<feature type="chain" id="PRO_5006829135" evidence="1">
    <location>
        <begin position="25"/>
        <end position="63"/>
    </location>
</feature>
<accession>A0A0U1SPE7</accession>
<feature type="signal peptide" evidence="1">
    <location>
        <begin position="1"/>
        <end position="24"/>
    </location>
</feature>
<keyword evidence="1" id="KW-0732">Signal</keyword>
<evidence type="ECO:0000313" key="2">
    <source>
        <dbReference type="EMBL" id="ACD11856.1"/>
    </source>
</evidence>
<protein>
    <submittedName>
        <fullName evidence="2">Uncharacterized protein</fullName>
    </submittedName>
</protein>
<dbReference type="EMBL" id="EU252273">
    <property type="protein sequence ID" value="ACD11856.1"/>
    <property type="molecule type" value="mRNA"/>
</dbReference>
<name>A0A0U1SPE7_ISOMC</name>